<gene>
    <name evidence="2" type="ORF">CUJ84_pRLN3000543</name>
</gene>
<dbReference type="EMBL" id="CP025015">
    <property type="protein sequence ID" value="AUW47652.1"/>
    <property type="molecule type" value="Genomic_DNA"/>
</dbReference>
<feature type="compositionally biased region" description="Basic residues" evidence="1">
    <location>
        <begin position="8"/>
        <end position="24"/>
    </location>
</feature>
<name>A0A2K9ZHD0_RHILE</name>
<evidence type="ECO:0000313" key="3">
    <source>
        <dbReference type="Proteomes" id="UP000238523"/>
    </source>
</evidence>
<evidence type="ECO:0000313" key="2">
    <source>
        <dbReference type="EMBL" id="AUW47652.1"/>
    </source>
</evidence>
<feature type="region of interest" description="Disordered" evidence="1">
    <location>
        <begin position="1"/>
        <end position="30"/>
    </location>
</feature>
<sequence length="80" mass="8720">MQANAAMRGRRAHTLSGRTSRRGKSQACAPTQAEHMIASSLEFGFYFYYAPSGIRGQPQQRGRPHSLLPSATAIDLKSAI</sequence>
<geneLocation type="plasmid" evidence="3">
    <name>prln3</name>
</geneLocation>
<proteinExistence type="predicted"/>
<dbReference type="Proteomes" id="UP000238523">
    <property type="component" value="Plasmid pRLN3"/>
</dbReference>
<keyword evidence="2" id="KW-0614">Plasmid</keyword>
<reference evidence="2 3" key="1">
    <citation type="submission" date="2017-11" db="EMBL/GenBank/DDBJ databases">
        <title>Complete genome of Rhizobium leguminosarum Norway, an ineffective micro-symbiont.</title>
        <authorList>
            <person name="Hoffrichter A."/>
            <person name="Liang J."/>
            <person name="Brachmann A."/>
            <person name="Marin M."/>
        </authorList>
    </citation>
    <scope>NUCLEOTIDE SEQUENCE [LARGE SCALE GENOMIC DNA]</scope>
    <source>
        <strain evidence="2 3">Norway</strain>
        <plasmid evidence="3">prln3</plasmid>
    </source>
</reference>
<accession>A0A2K9ZHD0</accession>
<protein>
    <submittedName>
        <fullName evidence="2">Uncharacterized protein</fullName>
    </submittedName>
</protein>
<dbReference type="AlphaFoldDB" id="A0A2K9ZHD0"/>
<evidence type="ECO:0000256" key="1">
    <source>
        <dbReference type="SAM" id="MobiDB-lite"/>
    </source>
</evidence>
<organism evidence="2 3">
    <name type="scientific">Rhizobium leguminosarum</name>
    <dbReference type="NCBI Taxonomy" id="384"/>
    <lineage>
        <taxon>Bacteria</taxon>
        <taxon>Pseudomonadati</taxon>
        <taxon>Pseudomonadota</taxon>
        <taxon>Alphaproteobacteria</taxon>
        <taxon>Hyphomicrobiales</taxon>
        <taxon>Rhizobiaceae</taxon>
        <taxon>Rhizobium/Agrobacterium group</taxon>
        <taxon>Rhizobium</taxon>
    </lineage>
</organism>